<name>A0AA36AZ39_OCTVU</name>
<feature type="region of interest" description="Disordered" evidence="1">
    <location>
        <begin position="30"/>
        <end position="49"/>
    </location>
</feature>
<evidence type="ECO:0000313" key="2">
    <source>
        <dbReference type="EMBL" id="CAI9723927.1"/>
    </source>
</evidence>
<dbReference type="EMBL" id="OX597819">
    <property type="protein sequence ID" value="CAI9723927.1"/>
    <property type="molecule type" value="Genomic_DNA"/>
</dbReference>
<keyword evidence="3" id="KW-1185">Reference proteome</keyword>
<protein>
    <submittedName>
        <fullName evidence="2">Uncharacterized protein</fullName>
    </submittedName>
</protein>
<reference evidence="2" key="1">
    <citation type="submission" date="2023-08" db="EMBL/GenBank/DDBJ databases">
        <authorList>
            <person name="Alioto T."/>
            <person name="Alioto T."/>
            <person name="Gomez Garrido J."/>
        </authorList>
    </citation>
    <scope>NUCLEOTIDE SEQUENCE</scope>
</reference>
<accession>A0AA36AZ39</accession>
<dbReference type="AlphaFoldDB" id="A0AA36AZ39"/>
<evidence type="ECO:0000256" key="1">
    <source>
        <dbReference type="SAM" id="MobiDB-lite"/>
    </source>
</evidence>
<gene>
    <name evidence="2" type="ORF">OCTVUL_1B013938</name>
</gene>
<organism evidence="2 3">
    <name type="scientific">Octopus vulgaris</name>
    <name type="common">Common octopus</name>
    <dbReference type="NCBI Taxonomy" id="6645"/>
    <lineage>
        <taxon>Eukaryota</taxon>
        <taxon>Metazoa</taxon>
        <taxon>Spiralia</taxon>
        <taxon>Lophotrochozoa</taxon>
        <taxon>Mollusca</taxon>
        <taxon>Cephalopoda</taxon>
        <taxon>Coleoidea</taxon>
        <taxon>Octopodiformes</taxon>
        <taxon>Octopoda</taxon>
        <taxon>Incirrata</taxon>
        <taxon>Octopodidae</taxon>
        <taxon>Octopus</taxon>
    </lineage>
</organism>
<dbReference type="Proteomes" id="UP001162480">
    <property type="component" value="Chromosome 6"/>
</dbReference>
<evidence type="ECO:0000313" key="3">
    <source>
        <dbReference type="Proteomes" id="UP001162480"/>
    </source>
</evidence>
<sequence>MPSYPTGCFKIAFATMADFRRSMGDVLGAAARPQSPLKQRRGKKKSEERYISKLDKQADEEAFTFPKEHENIKVQESDGNFFESFTALSWRQENKRLRATSELDLATLQNTMSSVDDRGFNSGYSRIPRFMLYEFIREH</sequence>
<proteinExistence type="predicted"/>